<proteinExistence type="predicted"/>
<feature type="transmembrane region" description="Helical" evidence="1">
    <location>
        <begin position="77"/>
        <end position="103"/>
    </location>
</feature>
<feature type="transmembrane region" description="Helical" evidence="1">
    <location>
        <begin position="48"/>
        <end position="65"/>
    </location>
</feature>
<dbReference type="AlphaFoldDB" id="A0A1A8XV83"/>
<evidence type="ECO:0000313" key="3">
    <source>
        <dbReference type="Proteomes" id="UP000199169"/>
    </source>
</evidence>
<feature type="transmembrane region" description="Helical" evidence="1">
    <location>
        <begin position="130"/>
        <end position="149"/>
    </location>
</feature>
<dbReference type="STRING" id="1860102.ACCAA_580001"/>
<feature type="transmembrane region" description="Helical" evidence="1">
    <location>
        <begin position="7"/>
        <end position="28"/>
    </location>
</feature>
<reference evidence="2 3" key="1">
    <citation type="submission" date="2016-06" db="EMBL/GenBank/DDBJ databases">
        <authorList>
            <person name="Kjaerup R.B."/>
            <person name="Dalgaard T.S."/>
            <person name="Juul-Madsen H.R."/>
        </authorList>
    </citation>
    <scope>NUCLEOTIDE SEQUENCE [LARGE SCALE GENOMIC DNA]</scope>
    <source>
        <strain evidence="2">3</strain>
    </source>
</reference>
<sequence length="393" mass="44543">MHGAVAVFNFCLYPLIFSYFYLLVPAFIPFVTSLDNSLALSANSFQVIDQLAAWSVSIFFLGYILSKERHIAFNQKLIFPAFSVSVSRIIQVITIIVSMVILIRHGPDLYSISGDRGISYEYYSTEILNAYRLPVVFSFSIISSTFLYLHHRNINYQLPILIFCILDALQGGRGYSFAAVTIIGLNYLALNMNKFKRTIGMVLIFVAALFLSAFIRRFMAVDETADPIVILLGEFFFTRLTAQITYDTFSSHGDLLTYLLLAMSKMLPQFIVAPLFSEAVLTPYHVLVNQWADAGFGLAGSVMAEAIYYGGVKFGIASPLIISAIFLTINRSTLILRLPGYLFFLVVTSSMYLIFRTGFYTNFFSIIYVFLFYYSIIIFPSRKKRVFLVTKKR</sequence>
<feature type="transmembrane region" description="Helical" evidence="1">
    <location>
        <begin position="306"/>
        <end position="327"/>
    </location>
</feature>
<protein>
    <submittedName>
        <fullName evidence="2">Uncharacterized protein</fullName>
    </submittedName>
</protein>
<feature type="transmembrane region" description="Helical" evidence="1">
    <location>
        <begin position="266"/>
        <end position="286"/>
    </location>
</feature>
<dbReference type="EMBL" id="FLQX01000136">
    <property type="protein sequence ID" value="SBT08502.1"/>
    <property type="molecule type" value="Genomic_DNA"/>
</dbReference>
<keyword evidence="3" id="KW-1185">Reference proteome</keyword>
<name>A0A1A8XV83_9PROT</name>
<evidence type="ECO:0000313" key="2">
    <source>
        <dbReference type="EMBL" id="SBT08502.1"/>
    </source>
</evidence>
<feature type="transmembrane region" description="Helical" evidence="1">
    <location>
        <begin position="195"/>
        <end position="215"/>
    </location>
</feature>
<feature type="transmembrane region" description="Helical" evidence="1">
    <location>
        <begin position="161"/>
        <end position="189"/>
    </location>
</feature>
<keyword evidence="1" id="KW-0472">Membrane</keyword>
<accession>A0A1A8XV83</accession>
<organism evidence="2 3">
    <name type="scientific">Candidatus Accumulibacter aalborgensis</name>
    <dbReference type="NCBI Taxonomy" id="1860102"/>
    <lineage>
        <taxon>Bacteria</taxon>
        <taxon>Pseudomonadati</taxon>
        <taxon>Pseudomonadota</taxon>
        <taxon>Betaproteobacteria</taxon>
        <taxon>Candidatus Accumulibacter</taxon>
    </lineage>
</organism>
<feature type="transmembrane region" description="Helical" evidence="1">
    <location>
        <begin position="334"/>
        <end position="354"/>
    </location>
</feature>
<feature type="transmembrane region" description="Helical" evidence="1">
    <location>
        <begin position="360"/>
        <end position="379"/>
    </location>
</feature>
<evidence type="ECO:0000256" key="1">
    <source>
        <dbReference type="SAM" id="Phobius"/>
    </source>
</evidence>
<keyword evidence="1" id="KW-0812">Transmembrane</keyword>
<dbReference type="Proteomes" id="UP000199169">
    <property type="component" value="Unassembled WGS sequence"/>
</dbReference>
<keyword evidence="1" id="KW-1133">Transmembrane helix</keyword>
<gene>
    <name evidence="2" type="ORF">ACCAA_580001</name>
</gene>